<accession>A0A6N9TLX1</accession>
<dbReference type="InterPro" id="IPR007791">
    <property type="entry name" value="DjlA_N"/>
</dbReference>
<protein>
    <recommendedName>
        <fullName evidence="7">Co-chaperone protein DjlA</fullName>
    </recommendedName>
</protein>
<dbReference type="InterPro" id="IPR001623">
    <property type="entry name" value="DnaJ_domain"/>
</dbReference>
<dbReference type="CDD" id="cd06257">
    <property type="entry name" value="DnaJ"/>
    <property type="match status" value="1"/>
</dbReference>
<dbReference type="PANTHER" id="PTHR24074">
    <property type="entry name" value="CO-CHAPERONE PROTEIN DJLA"/>
    <property type="match status" value="1"/>
</dbReference>
<dbReference type="Gene3D" id="1.10.287.110">
    <property type="entry name" value="DnaJ domain"/>
    <property type="match status" value="1"/>
</dbReference>
<feature type="compositionally biased region" description="Polar residues" evidence="8">
    <location>
        <begin position="212"/>
        <end position="221"/>
    </location>
</feature>
<keyword evidence="1 7" id="KW-1003">Cell membrane</keyword>
<evidence type="ECO:0000256" key="6">
    <source>
        <dbReference type="ARBA" id="ARBA00023186"/>
    </source>
</evidence>
<evidence type="ECO:0000259" key="10">
    <source>
        <dbReference type="PROSITE" id="PS50076"/>
    </source>
</evidence>
<dbReference type="CDD" id="cd07316">
    <property type="entry name" value="terB_like_DjlA"/>
    <property type="match status" value="1"/>
</dbReference>
<evidence type="ECO:0000256" key="5">
    <source>
        <dbReference type="ARBA" id="ARBA00023136"/>
    </source>
</evidence>
<dbReference type="GO" id="GO:0051087">
    <property type="term" value="F:protein-folding chaperone binding"/>
    <property type="evidence" value="ECO:0007669"/>
    <property type="project" value="InterPro"/>
</dbReference>
<dbReference type="Proteomes" id="UP000471381">
    <property type="component" value="Unassembled WGS sequence"/>
</dbReference>
<comment type="subcellular location">
    <subcellularLocation>
        <location evidence="7">Cell inner membrane</location>
        <topology evidence="7">Single-pass type III membrane protein</topology>
    </subcellularLocation>
</comment>
<feature type="domain" description="J" evidence="10">
    <location>
        <begin position="226"/>
        <end position="290"/>
    </location>
</feature>
<dbReference type="SUPFAM" id="SSF46565">
    <property type="entry name" value="Chaperone J-domain"/>
    <property type="match status" value="1"/>
</dbReference>
<dbReference type="RefSeq" id="WP_163107429.1">
    <property type="nucleotide sequence ID" value="NZ_JAAAWO010000013.1"/>
</dbReference>
<feature type="region of interest" description="Disordered" evidence="8">
    <location>
        <begin position="192"/>
        <end position="221"/>
    </location>
</feature>
<evidence type="ECO:0000256" key="3">
    <source>
        <dbReference type="ARBA" id="ARBA00022692"/>
    </source>
</evidence>
<feature type="topological domain" description="Periplasmic" evidence="7">
    <location>
        <begin position="1"/>
        <end position="6"/>
    </location>
</feature>
<dbReference type="InterPro" id="IPR036869">
    <property type="entry name" value="J_dom_sf"/>
</dbReference>
<evidence type="ECO:0000313" key="11">
    <source>
        <dbReference type="EMBL" id="NDW16866.1"/>
    </source>
</evidence>
<dbReference type="InterPro" id="IPR029024">
    <property type="entry name" value="TerB-like"/>
</dbReference>
<feature type="compositionally biased region" description="Low complexity" evidence="8">
    <location>
        <begin position="197"/>
        <end position="206"/>
    </location>
</feature>
<keyword evidence="6 7" id="KW-0143">Chaperone</keyword>
<gene>
    <name evidence="7 11" type="primary">djlA</name>
    <name evidence="11" type="ORF">GTQ48_15235</name>
</gene>
<name>A0A6N9TLX1_9ALTE</name>
<dbReference type="InterPro" id="IPR050817">
    <property type="entry name" value="DjlA_DnaK_co-chaperone"/>
</dbReference>
<dbReference type="Pfam" id="PF00226">
    <property type="entry name" value="DnaJ"/>
    <property type="match status" value="1"/>
</dbReference>
<keyword evidence="2 7" id="KW-0997">Cell inner membrane</keyword>
<dbReference type="InterPro" id="IPR023749">
    <property type="entry name" value="DjlA"/>
</dbReference>
<comment type="domain">
    <text evidence="7">The transmembrane domain is a dimerization domain.</text>
</comment>
<feature type="transmembrane region" description="Helical" evidence="9">
    <location>
        <begin position="7"/>
        <end position="33"/>
    </location>
</feature>
<evidence type="ECO:0000256" key="9">
    <source>
        <dbReference type="SAM" id="Phobius"/>
    </source>
</evidence>
<keyword evidence="3 7" id="KW-0812">Transmembrane</keyword>
<dbReference type="Pfam" id="PF05099">
    <property type="entry name" value="TerB"/>
    <property type="match status" value="1"/>
</dbReference>
<feature type="topological domain" description="Cytoplasmic" evidence="7">
    <location>
        <begin position="32"/>
        <end position="291"/>
    </location>
</feature>
<dbReference type="SMART" id="SM00271">
    <property type="entry name" value="DnaJ"/>
    <property type="match status" value="1"/>
</dbReference>
<keyword evidence="5 7" id="KW-0472">Membrane</keyword>
<organism evidence="11 12">
    <name type="scientific">Alteromonas genovensis</name>
    <dbReference type="NCBI Taxonomy" id="471225"/>
    <lineage>
        <taxon>Bacteria</taxon>
        <taxon>Pseudomonadati</taxon>
        <taxon>Pseudomonadota</taxon>
        <taxon>Gammaproteobacteria</taxon>
        <taxon>Alteromonadales</taxon>
        <taxon>Alteromonadaceae</taxon>
        <taxon>Alteromonas/Salinimonas group</taxon>
        <taxon>Alteromonas</taxon>
    </lineage>
</organism>
<keyword evidence="4 7" id="KW-1133">Transmembrane helix</keyword>
<comment type="subunit">
    <text evidence="7">Homodimer.</text>
</comment>
<comment type="caution">
    <text evidence="11">The sequence shown here is derived from an EMBL/GenBank/DDBJ whole genome shotgun (WGS) entry which is preliminary data.</text>
</comment>
<dbReference type="PRINTS" id="PR00625">
    <property type="entry name" value="JDOMAIN"/>
</dbReference>
<proteinExistence type="inferred from homology"/>
<dbReference type="PROSITE" id="PS50076">
    <property type="entry name" value="DNAJ_2"/>
    <property type="match status" value="1"/>
</dbReference>
<dbReference type="HAMAP" id="MF_01153">
    <property type="entry name" value="DjlA"/>
    <property type="match status" value="1"/>
</dbReference>
<dbReference type="EMBL" id="JAAAWO010000013">
    <property type="protein sequence ID" value="NDW16866.1"/>
    <property type="molecule type" value="Genomic_DNA"/>
</dbReference>
<dbReference type="NCBIfam" id="NF006948">
    <property type="entry name" value="PRK09430.1"/>
    <property type="match status" value="1"/>
</dbReference>
<keyword evidence="12" id="KW-1185">Reference proteome</keyword>
<dbReference type="GO" id="GO:0005886">
    <property type="term" value="C:plasma membrane"/>
    <property type="evidence" value="ECO:0007669"/>
    <property type="project" value="UniProtKB-SubCell"/>
</dbReference>
<evidence type="ECO:0000256" key="4">
    <source>
        <dbReference type="ARBA" id="ARBA00022989"/>
    </source>
</evidence>
<dbReference type="AlphaFoldDB" id="A0A6N9TLX1"/>
<dbReference type="SUPFAM" id="SSF158682">
    <property type="entry name" value="TerB-like"/>
    <property type="match status" value="1"/>
</dbReference>
<evidence type="ECO:0000256" key="1">
    <source>
        <dbReference type="ARBA" id="ARBA00022475"/>
    </source>
</evidence>
<evidence type="ECO:0000256" key="7">
    <source>
        <dbReference type="HAMAP-Rule" id="MF_01153"/>
    </source>
</evidence>
<sequence length="291" mass="33455">MSFWGKVLGALFGFMFLKHFLGIVLGLVVGHFFDKAYSQNFNRVGGFGRFFSDQNSLKQQAIFFHSLFSALGHLAKSDGKVTDREIQIATSLMDEMQLTGDARREAQDAFREGKARDFPLADMLKGFYEATHGRRDILQVFLEILIQAAFADGQLSQEEYVVLEKVAKPLGFRRRDLDYLISMFEAELRFRQREGQRGNQRGQANGRRQHSRQQQAPYSAQQTLDDAYRILGVSASDDEKTIKRAYRKRMSEHHPDKLISKGLPEQAMEIAKKKAQDIQSAYELIKQRRDF</sequence>
<evidence type="ECO:0000256" key="8">
    <source>
        <dbReference type="SAM" id="MobiDB-lite"/>
    </source>
</evidence>
<reference evidence="11 12" key="1">
    <citation type="submission" date="2020-01" db="EMBL/GenBank/DDBJ databases">
        <title>Genomes of bacteria type strains.</title>
        <authorList>
            <person name="Chen J."/>
            <person name="Zhu S."/>
            <person name="Yang J."/>
        </authorList>
    </citation>
    <scope>NUCLEOTIDE SEQUENCE [LARGE SCALE GENOMIC DNA]</scope>
    <source>
        <strain evidence="11 12">LMG 24078</strain>
    </source>
</reference>
<comment type="function">
    <text evidence="7">Regulatory DnaK co-chaperone. Direct interaction between DnaK and DjlA is needed for the induction of the wcaABCDE operon, involved in the synthesis of a colanic acid polysaccharide capsule, possibly through activation of the RcsB/RcsC phosphotransfer signaling pathway. The colanic acid capsule may help the bacterium survive conditions outside the host.</text>
</comment>
<dbReference type="Gene3D" id="1.10.3680.10">
    <property type="entry name" value="TerB-like"/>
    <property type="match status" value="1"/>
</dbReference>
<evidence type="ECO:0000313" key="12">
    <source>
        <dbReference type="Proteomes" id="UP000471381"/>
    </source>
</evidence>
<evidence type="ECO:0000256" key="2">
    <source>
        <dbReference type="ARBA" id="ARBA00022519"/>
    </source>
</evidence>